<evidence type="ECO:0000313" key="1">
    <source>
        <dbReference type="EMBL" id="MDX3132130.1"/>
    </source>
</evidence>
<proteinExistence type="predicted"/>
<reference evidence="1" key="1">
    <citation type="journal article" date="2023" name="Microb. Genom.">
        <title>Mesoterricola silvestris gen. nov., sp. nov., Mesoterricola sediminis sp. nov., Geothrix oryzae sp. nov., Geothrix edaphica sp. nov., Geothrix rubra sp. nov., and Geothrix limicola sp. nov., six novel members of Acidobacteriota isolated from soils.</title>
        <authorList>
            <person name="Weisberg A.J."/>
            <person name="Pearce E."/>
            <person name="Kramer C.G."/>
            <person name="Chang J.H."/>
            <person name="Clarke C.R."/>
        </authorList>
    </citation>
    <scope>NUCLEOTIDE SEQUENCE</scope>
    <source>
        <strain evidence="1">ND06-05F</strain>
    </source>
</reference>
<dbReference type="Proteomes" id="UP001273589">
    <property type="component" value="Unassembled WGS sequence"/>
</dbReference>
<accession>A0AAJ2PRK6</accession>
<gene>
    <name evidence="1" type="ORF">PV367_20555</name>
</gene>
<dbReference type="AlphaFoldDB" id="A0AAJ2PRK6"/>
<comment type="caution">
    <text evidence="1">The sequence shown here is derived from an EMBL/GenBank/DDBJ whole genome shotgun (WGS) entry which is preliminary data.</text>
</comment>
<dbReference type="RefSeq" id="WP_319693180.1">
    <property type="nucleotide sequence ID" value="NZ_JARAWN010000126.1"/>
</dbReference>
<dbReference type="EMBL" id="JARAWN010000126">
    <property type="protein sequence ID" value="MDX3132130.1"/>
    <property type="molecule type" value="Genomic_DNA"/>
</dbReference>
<name>A0AAJ2PRK6_9ACTN</name>
<evidence type="ECO:0000313" key="2">
    <source>
        <dbReference type="Proteomes" id="UP001273589"/>
    </source>
</evidence>
<sequence length="84" mass="8642">MPESATEPTLKTCELCRSTADRLANAIQWTGSGIAGAIAFEGLHAVGETLEASVGGGLLTLVGLPVLVKVSAKVRSMIQDAFTI</sequence>
<organism evidence="1 2">
    <name type="scientific">Streptomyces europaeiscabiei</name>
    <dbReference type="NCBI Taxonomy" id="146819"/>
    <lineage>
        <taxon>Bacteria</taxon>
        <taxon>Bacillati</taxon>
        <taxon>Actinomycetota</taxon>
        <taxon>Actinomycetes</taxon>
        <taxon>Kitasatosporales</taxon>
        <taxon>Streptomycetaceae</taxon>
        <taxon>Streptomyces</taxon>
    </lineage>
</organism>
<protein>
    <submittedName>
        <fullName evidence="1">Uncharacterized protein</fullName>
    </submittedName>
</protein>